<feature type="compositionally biased region" description="Basic residues" evidence="6">
    <location>
        <begin position="856"/>
        <end position="865"/>
    </location>
</feature>
<evidence type="ECO:0000256" key="1">
    <source>
        <dbReference type="ARBA" id="ARBA00004496"/>
    </source>
</evidence>
<keyword evidence="9" id="KW-1185">Reference proteome</keyword>
<dbReference type="InterPro" id="IPR011129">
    <property type="entry name" value="CSD"/>
</dbReference>
<dbReference type="PROSITE" id="PS51857">
    <property type="entry name" value="CSD_2"/>
    <property type="match status" value="3"/>
</dbReference>
<evidence type="ECO:0000256" key="2">
    <source>
        <dbReference type="ARBA" id="ARBA00022490"/>
    </source>
</evidence>
<feature type="region of interest" description="Disordered" evidence="6">
    <location>
        <begin position="463"/>
        <end position="489"/>
    </location>
</feature>
<dbReference type="AlphaFoldDB" id="A0A6G0WNL8"/>
<dbReference type="CDD" id="cd04458">
    <property type="entry name" value="CSP_CDS"/>
    <property type="match status" value="1"/>
</dbReference>
<evidence type="ECO:0000256" key="6">
    <source>
        <dbReference type="SAM" id="MobiDB-lite"/>
    </source>
</evidence>
<dbReference type="PANTHER" id="PTHR12913">
    <property type="entry name" value="UNR PROTEIN N-RAS UPSTREAM GENE PROTEIN"/>
    <property type="match status" value="1"/>
</dbReference>
<gene>
    <name evidence="8" type="ORF">Ae201684_013260</name>
</gene>
<proteinExistence type="inferred from homology"/>
<dbReference type="Gene3D" id="2.40.50.140">
    <property type="entry name" value="Nucleic acid-binding proteins"/>
    <property type="match status" value="4"/>
</dbReference>
<sequence length="1048" mass="114879">MFRKPQSGNWADASDEDDERAILQAQKETKSSPKESAPAPVASNAPAAASNFWASRNHRKDRPSGEDQESNARPAYDRRDGRDFGRDGRDFGRDRDGREGGRDRDGREGGRDRDGRDGGRDRDGREGGRDRFDRRDFNRSYDRHDRNYGPRNDSGYDRGNDYHHRTPVIRHQGFVTHVREDGGFGFLHCLELQQDVFFHQSEVPERESTDGEPQSHVQVGDELEFELSVNRRNGKESAVHIVRLPKGTIVLEDISEDWSTGTVTKSLPPKHKTHSRHASSELFGTIEMEATAASGRKQIVRFSAESFTGHSPRVGDEVQFHISVHRQTSAKRAVDLTITCSASSKREAAIEAALATLERETGVVQSIKGHAGFIKCLSRLQDAYFAVDKTEGIAEGDDVSFFVLPDEFNPAEESGPASRGNTSQQRVTAMRVEKLPPGTVVFEPVVATDVEGTVLVAPPREHARHGFGGGKPSNPHRSSTGQIQGPDGQQLPVHMADVDGGYVPKEGDSVTMDIIEDRRRHMHFAVRVRCKTLNPVDREMGTIGSLKDDFGFIKCFDRAGDVYFRISDVMDVSGGIPLRLGVEASFDLVQTKGKEGLRATRVQLLPKNTIVWETEVQNQATGVLMTVPSAKYNKKEVGRLRFTSTVCPLEPYPTLREQIQTAFDVEKTEVLELKQLNPLQRAAVLSYCCLVGLDAQEKGKEIAVTKGSSAPEWSASITAHEAEADFSLDAIQDVRYEPSEGDTVACSIFLTKRGHHLVAKSIVATSTVVLTKGEGWISLVKSEGYGFIETTHGDSVFFHMSDIEQGAKVKEDDEVSFSIKIQSDKKKKAVGIAVLAPGTLPPKQIRQLEAVVSRASHRQKKKHSTAGKLKVLGESHENEDDDETRNIYAYHVEDQVVPTIVLRPGDIVTCQVRGNGRQATQVALVSSSAKSGVVEVVGVQGGTIAIADSDERVAYLNKSILNGDVALGVGDKVEFALTSPGEDKPVMATHIVRVEGPDRKVGVNSSLRRVLKESGGVATSRMAKGPDGTKGFAAGWQADVMTKTVVEL</sequence>
<feature type="region of interest" description="Disordered" evidence="6">
    <location>
        <begin position="856"/>
        <end position="880"/>
    </location>
</feature>
<protein>
    <recommendedName>
        <fullName evidence="7">CSD domain-containing protein</fullName>
    </recommendedName>
</protein>
<evidence type="ECO:0000256" key="3">
    <source>
        <dbReference type="ARBA" id="ARBA00022737"/>
    </source>
</evidence>
<evidence type="ECO:0000313" key="9">
    <source>
        <dbReference type="Proteomes" id="UP000481153"/>
    </source>
</evidence>
<dbReference type="SUPFAM" id="SSF50249">
    <property type="entry name" value="Nucleic acid-binding proteins"/>
    <property type="match status" value="3"/>
</dbReference>
<dbReference type="InterPro" id="IPR012340">
    <property type="entry name" value="NA-bd_OB-fold"/>
</dbReference>
<keyword evidence="2" id="KW-0963">Cytoplasm</keyword>
<keyword evidence="3" id="KW-0677">Repeat</keyword>
<evidence type="ECO:0000256" key="4">
    <source>
        <dbReference type="ARBA" id="ARBA00022884"/>
    </source>
</evidence>
<dbReference type="VEuPathDB" id="FungiDB:AeMF1_019422"/>
<dbReference type="GO" id="GO:0003723">
    <property type="term" value="F:RNA binding"/>
    <property type="evidence" value="ECO:0007669"/>
    <property type="project" value="UniProtKB-KW"/>
</dbReference>
<feature type="compositionally biased region" description="Low complexity" evidence="6">
    <location>
        <begin position="36"/>
        <end position="51"/>
    </location>
</feature>
<comment type="subcellular location">
    <subcellularLocation>
        <location evidence="1">Cytoplasm</location>
    </subcellularLocation>
</comment>
<dbReference type="InterPro" id="IPR019844">
    <property type="entry name" value="CSD_CS"/>
</dbReference>
<name>A0A6G0WNL8_9STRA</name>
<feature type="domain" description="CSD" evidence="7">
    <location>
        <begin position="170"/>
        <end position="243"/>
    </location>
</feature>
<organism evidence="8 9">
    <name type="scientific">Aphanomyces euteiches</name>
    <dbReference type="NCBI Taxonomy" id="100861"/>
    <lineage>
        <taxon>Eukaryota</taxon>
        <taxon>Sar</taxon>
        <taxon>Stramenopiles</taxon>
        <taxon>Oomycota</taxon>
        <taxon>Saprolegniomycetes</taxon>
        <taxon>Saprolegniales</taxon>
        <taxon>Verrucalvaceae</taxon>
        <taxon>Aphanomyces</taxon>
    </lineage>
</organism>
<feature type="domain" description="CSD" evidence="7">
    <location>
        <begin position="538"/>
        <end position="604"/>
    </location>
</feature>
<feature type="domain" description="CSD" evidence="7">
    <location>
        <begin position="772"/>
        <end position="834"/>
    </location>
</feature>
<dbReference type="SMART" id="SM00357">
    <property type="entry name" value="CSP"/>
    <property type="match status" value="3"/>
</dbReference>
<dbReference type="InterPro" id="IPR002059">
    <property type="entry name" value="CSP_DNA-bd"/>
</dbReference>
<keyword evidence="4" id="KW-0694">RNA-binding</keyword>
<comment type="similarity">
    <text evidence="5">Belongs to the UNR family.</text>
</comment>
<dbReference type="GO" id="GO:0005737">
    <property type="term" value="C:cytoplasm"/>
    <property type="evidence" value="ECO:0007669"/>
    <property type="project" value="UniProtKB-SubCell"/>
</dbReference>
<dbReference type="PROSITE" id="PS00352">
    <property type="entry name" value="CSD_1"/>
    <property type="match status" value="1"/>
</dbReference>
<dbReference type="PANTHER" id="PTHR12913:SF1">
    <property type="entry name" value="COLD SHOCK DOMAIN-CONTAINING PROTEIN E1"/>
    <property type="match status" value="1"/>
</dbReference>
<dbReference type="Proteomes" id="UP000481153">
    <property type="component" value="Unassembled WGS sequence"/>
</dbReference>
<evidence type="ECO:0000313" key="8">
    <source>
        <dbReference type="EMBL" id="KAF0728958.1"/>
    </source>
</evidence>
<dbReference type="Pfam" id="PF00313">
    <property type="entry name" value="CSD"/>
    <property type="match status" value="2"/>
</dbReference>
<accession>A0A6G0WNL8</accession>
<dbReference type="EMBL" id="VJMJ01000170">
    <property type="protein sequence ID" value="KAF0728958.1"/>
    <property type="molecule type" value="Genomic_DNA"/>
</dbReference>
<evidence type="ECO:0000259" key="7">
    <source>
        <dbReference type="PROSITE" id="PS51857"/>
    </source>
</evidence>
<reference evidence="8 9" key="1">
    <citation type="submission" date="2019-07" db="EMBL/GenBank/DDBJ databases">
        <title>Genomics analysis of Aphanomyces spp. identifies a new class of oomycete effector associated with host adaptation.</title>
        <authorList>
            <person name="Gaulin E."/>
        </authorList>
    </citation>
    <scope>NUCLEOTIDE SEQUENCE [LARGE SCALE GENOMIC DNA]</scope>
    <source>
        <strain evidence="8 9">ATCC 201684</strain>
    </source>
</reference>
<evidence type="ECO:0000256" key="5">
    <source>
        <dbReference type="ARBA" id="ARBA00044751"/>
    </source>
</evidence>
<feature type="compositionally biased region" description="Basic and acidic residues" evidence="6">
    <location>
        <begin position="75"/>
        <end position="163"/>
    </location>
</feature>
<feature type="region of interest" description="Disordered" evidence="6">
    <location>
        <begin position="1"/>
        <end position="163"/>
    </location>
</feature>
<comment type="caution">
    <text evidence="8">The sequence shown here is derived from an EMBL/GenBank/DDBJ whole genome shotgun (WGS) entry which is preliminary data.</text>
</comment>